<protein>
    <recommendedName>
        <fullName evidence="4">PROP1-like PPR domain-containing protein</fullName>
    </recommendedName>
</protein>
<evidence type="ECO:0000313" key="5">
    <source>
        <dbReference type="EMBL" id="KAG5187567.1"/>
    </source>
</evidence>
<feature type="domain" description="PROP1-like PPR" evidence="4">
    <location>
        <begin position="351"/>
        <end position="467"/>
    </location>
</feature>
<dbReference type="InterPro" id="IPR011990">
    <property type="entry name" value="TPR-like_helical_dom_sf"/>
</dbReference>
<dbReference type="PANTHER" id="PTHR47447:SF17">
    <property type="entry name" value="OS12G0638900 PROTEIN"/>
    <property type="match status" value="1"/>
</dbReference>
<feature type="repeat" description="PPR" evidence="2">
    <location>
        <begin position="690"/>
        <end position="724"/>
    </location>
</feature>
<keyword evidence="6" id="KW-1185">Reference proteome</keyword>
<dbReference type="NCBIfam" id="TIGR00756">
    <property type="entry name" value="PPR"/>
    <property type="match status" value="5"/>
</dbReference>
<feature type="region of interest" description="Disordered" evidence="3">
    <location>
        <begin position="130"/>
        <end position="152"/>
    </location>
</feature>
<feature type="repeat" description="PPR" evidence="2">
    <location>
        <begin position="438"/>
        <end position="468"/>
    </location>
</feature>
<accession>A0A835Z8F7</accession>
<name>A0A835Z8F7_9STRA</name>
<sequence length="1079" mass="109567">MKLTPSRDMVDATLAACEKGGSWLDAYAVWRSSIKTSSAARRLSPRSQAYLAHVLRSAGKEDEAHAILHPGARAEAGAGGSNDRTQRSGGNGDSARAPRAGAAPKAIAALCRAGKVDEALRLLDSATFGAEPDASSSANGSGGGESGSAQAPFQPAAADFDAVIAALGRQRRRTAARGAGEAVVGALLRRMRARGFTPSAESYTWAMVECNAARRYAEAVDLLDEALAEGVEAGVVAFNAAINAAAKLRDGALALVVLEEMRARSVAPTAVTFGTAMSAFARATQRGGSGGGGGGGSGDDAVEFADTALQLLRQPTDNLQCGVPMKETGVEPQREAYDGVMSALVNAGRGEEALEVMAEMEAAGTRPGVHTMSIAMGAYGQAGDWRAAVALLGAMRARGVAPDAVVYNAAIAACGDGGGVEGADAVAADMAARGVPMTVVTHTSLITAYGRAGDWERAVDYLRRLRAAAPGDGGARGGSYNVRTYNAALAAVAHAAPPHAPQLVAELLRDMRAARLAPDAYSFNAAVLASGDWHAGREYMQEMAAAGVPCTEGTYINMMRVCAGSGSSAKAVPLLRAALASGLPPSTRLYNACLAALAKAGDVEAALQLLEDMRGAGSSAGSSSISSGGDAAGEAGGASSAAAAATTGAAASPAARYSRRVLVQRSAAGAAPGRQGARGGGGGGGACVPDAVSWNIVIDAAAKAGDWALALWLLSDMKRHGIAPDSVSWGSAIDACSRGGNSEARWAVRCGATNAALALLERMRVHGVPPDAHAYASAMSACQKAKRGDAMRAEGLSPTAHHLAPGIHACARAGDHRGALALLAELPRPDAHAFGGAILACARARAAPAPRCGCCATWPRAASRRRASATTRRWARRRAAATRRAPPRCWRRWRRRASRRLCRRLLRGMGFGHASAALSSPCADELTFASAVHGLCAARNFDGALAMEARMRAAGLQVPSSCYSALVAAAARAAQVDRGIALLRAATAEGCALDTQAFAVLLLAACGDGAAAHTLFDILALARAPQHGADAATLRGMQRAAADALAAAGRIVDAGALLDAMPDDEDDAPRAAAAAAADG</sequence>
<dbReference type="Pfam" id="PF13812">
    <property type="entry name" value="PPR_3"/>
    <property type="match status" value="1"/>
</dbReference>
<feature type="domain" description="PROP1-like PPR" evidence="4">
    <location>
        <begin position="534"/>
        <end position="617"/>
    </location>
</feature>
<dbReference type="Gene3D" id="1.25.40.10">
    <property type="entry name" value="Tetratricopeptide repeat domain"/>
    <property type="match status" value="6"/>
</dbReference>
<keyword evidence="1" id="KW-0677">Repeat</keyword>
<evidence type="ECO:0000313" key="6">
    <source>
        <dbReference type="Proteomes" id="UP000664859"/>
    </source>
</evidence>
<dbReference type="OrthoDB" id="185373at2759"/>
<gene>
    <name evidence="5" type="ORF">JKP88DRAFT_288087</name>
</gene>
<dbReference type="Pfam" id="PF01535">
    <property type="entry name" value="PPR"/>
    <property type="match status" value="1"/>
</dbReference>
<feature type="repeat" description="PPR" evidence="2">
    <location>
        <begin position="368"/>
        <end position="402"/>
    </location>
</feature>
<dbReference type="Pfam" id="PF13041">
    <property type="entry name" value="PPR_2"/>
    <property type="match status" value="1"/>
</dbReference>
<reference evidence="5" key="1">
    <citation type="submission" date="2021-02" db="EMBL/GenBank/DDBJ databases">
        <title>First Annotated Genome of the Yellow-green Alga Tribonema minus.</title>
        <authorList>
            <person name="Mahan K.M."/>
        </authorList>
    </citation>
    <scope>NUCLEOTIDE SEQUENCE</scope>
    <source>
        <strain evidence="5">UTEX B ZZ1240</strain>
    </source>
</reference>
<comment type="caution">
    <text evidence="5">The sequence shown here is derived from an EMBL/GenBank/DDBJ whole genome shotgun (WGS) entry which is preliminary data.</text>
</comment>
<dbReference type="Pfam" id="PF17177">
    <property type="entry name" value="PPR_long"/>
    <property type="match status" value="2"/>
</dbReference>
<dbReference type="Proteomes" id="UP000664859">
    <property type="component" value="Unassembled WGS sequence"/>
</dbReference>
<evidence type="ECO:0000256" key="1">
    <source>
        <dbReference type="ARBA" id="ARBA00022737"/>
    </source>
</evidence>
<dbReference type="InterPro" id="IPR033443">
    <property type="entry name" value="PROP1-like_PPR_dom"/>
</dbReference>
<organism evidence="5 6">
    <name type="scientific">Tribonema minus</name>
    <dbReference type="NCBI Taxonomy" id="303371"/>
    <lineage>
        <taxon>Eukaryota</taxon>
        <taxon>Sar</taxon>
        <taxon>Stramenopiles</taxon>
        <taxon>Ochrophyta</taxon>
        <taxon>PX clade</taxon>
        <taxon>Xanthophyceae</taxon>
        <taxon>Tribonematales</taxon>
        <taxon>Tribonemataceae</taxon>
        <taxon>Tribonema</taxon>
    </lineage>
</organism>
<evidence type="ECO:0000256" key="3">
    <source>
        <dbReference type="SAM" id="MobiDB-lite"/>
    </source>
</evidence>
<evidence type="ECO:0000256" key="2">
    <source>
        <dbReference type="PROSITE-ProRule" id="PRU00708"/>
    </source>
</evidence>
<evidence type="ECO:0000259" key="4">
    <source>
        <dbReference type="Pfam" id="PF17177"/>
    </source>
</evidence>
<feature type="repeat" description="PPR" evidence="2">
    <location>
        <begin position="586"/>
        <end position="620"/>
    </location>
</feature>
<feature type="region of interest" description="Disordered" evidence="3">
    <location>
        <begin position="71"/>
        <end position="99"/>
    </location>
</feature>
<dbReference type="PANTHER" id="PTHR47447">
    <property type="entry name" value="OS03G0856100 PROTEIN"/>
    <property type="match status" value="1"/>
</dbReference>
<dbReference type="PROSITE" id="PS51375">
    <property type="entry name" value="PPR"/>
    <property type="match status" value="6"/>
</dbReference>
<dbReference type="EMBL" id="JAFCMP010000088">
    <property type="protein sequence ID" value="KAG5187567.1"/>
    <property type="molecule type" value="Genomic_DNA"/>
</dbReference>
<proteinExistence type="predicted"/>
<dbReference type="InterPro" id="IPR002885">
    <property type="entry name" value="PPR_rpt"/>
</dbReference>
<feature type="repeat" description="PPR" evidence="2">
    <location>
        <begin position="333"/>
        <end position="367"/>
    </location>
</feature>
<dbReference type="AlphaFoldDB" id="A0A835Z8F7"/>
<feature type="repeat" description="PPR" evidence="2">
    <location>
        <begin position="924"/>
        <end position="958"/>
    </location>
</feature>